<name>A0AA88QKF7_9TELE</name>
<reference evidence="1" key="1">
    <citation type="submission" date="2023-08" db="EMBL/GenBank/DDBJ databases">
        <title>Chromosome-level Genome Assembly of mud carp (Cirrhinus molitorella).</title>
        <authorList>
            <person name="Liu H."/>
        </authorList>
    </citation>
    <scope>NUCLEOTIDE SEQUENCE</scope>
    <source>
        <strain evidence="1">Prfri</strain>
        <tissue evidence="1">Muscle</tissue>
    </source>
</reference>
<evidence type="ECO:0000313" key="2">
    <source>
        <dbReference type="Proteomes" id="UP001187343"/>
    </source>
</evidence>
<organism evidence="1 2">
    <name type="scientific">Cirrhinus molitorella</name>
    <name type="common">mud carp</name>
    <dbReference type="NCBI Taxonomy" id="172907"/>
    <lineage>
        <taxon>Eukaryota</taxon>
        <taxon>Metazoa</taxon>
        <taxon>Chordata</taxon>
        <taxon>Craniata</taxon>
        <taxon>Vertebrata</taxon>
        <taxon>Euteleostomi</taxon>
        <taxon>Actinopterygii</taxon>
        <taxon>Neopterygii</taxon>
        <taxon>Teleostei</taxon>
        <taxon>Ostariophysi</taxon>
        <taxon>Cypriniformes</taxon>
        <taxon>Cyprinidae</taxon>
        <taxon>Labeoninae</taxon>
        <taxon>Labeonini</taxon>
        <taxon>Cirrhinus</taxon>
    </lineage>
</organism>
<accession>A0AA88QKF7</accession>
<evidence type="ECO:0000313" key="1">
    <source>
        <dbReference type="EMBL" id="KAK2916355.1"/>
    </source>
</evidence>
<dbReference type="EMBL" id="JAUYZG010000001">
    <property type="protein sequence ID" value="KAK2916355.1"/>
    <property type="molecule type" value="Genomic_DNA"/>
</dbReference>
<dbReference type="AlphaFoldDB" id="A0AA88QKF7"/>
<gene>
    <name evidence="1" type="ORF">Q8A67_000729</name>
</gene>
<comment type="caution">
    <text evidence="1">The sequence shown here is derived from an EMBL/GenBank/DDBJ whole genome shotgun (WGS) entry which is preliminary data.</text>
</comment>
<keyword evidence="2" id="KW-1185">Reference proteome</keyword>
<dbReference type="Proteomes" id="UP001187343">
    <property type="component" value="Unassembled WGS sequence"/>
</dbReference>
<sequence length="70" mass="7852">MMIRWSDDVGGKSRQILPDCCPRSARSRHAYTPTPQNHVGLRDCSSCGDPCPSSLCGHQGRFRQMCKGEW</sequence>
<protein>
    <submittedName>
        <fullName evidence="1">Uncharacterized protein</fullName>
    </submittedName>
</protein>
<proteinExistence type="predicted"/>